<accession>A0ABM3YR23</accession>
<proteinExistence type="predicted"/>
<protein>
    <submittedName>
        <fullName evidence="2">Uncharacterized protein LOC132709289 isoform X1</fullName>
    </submittedName>
</protein>
<dbReference type="GeneID" id="132709289"/>
<gene>
    <name evidence="2" type="primary">LOC132709289</name>
</gene>
<name>A0ABM3YR23_PANGU</name>
<evidence type="ECO:0000313" key="1">
    <source>
        <dbReference type="Proteomes" id="UP001652622"/>
    </source>
</evidence>
<dbReference type="Proteomes" id="UP001652622">
    <property type="component" value="Unplaced"/>
</dbReference>
<dbReference type="RefSeq" id="XP_060538576.1">
    <property type="nucleotide sequence ID" value="XM_060682593.1"/>
</dbReference>
<keyword evidence="1" id="KW-1185">Reference proteome</keyword>
<sequence>MPTHPVRSPNSLRDCELAPSLKHWRTPALQPQTNGCPEYWGASQGLLTSEKKTFPMVFSLRSGRGRFIITSHTASGSGSRGRVCLLFILVGGDSGTPPEAAVTTLGYCPHPSSTLESHLVKQRMCEVHFSSAVVVEGPVHCSSSVEVSICRVGLGFGLGGPGVLRKVSSCSGFVKVKILMALESRRRMQVHHYITYCIWKWKSGKSVSTFYTCGQRFRWRLGMREAHFAPEVVW</sequence>
<evidence type="ECO:0000313" key="2">
    <source>
        <dbReference type="RefSeq" id="XP_060538576.1"/>
    </source>
</evidence>
<reference evidence="2" key="1">
    <citation type="submission" date="2025-08" db="UniProtKB">
        <authorList>
            <consortium name="RefSeq"/>
        </authorList>
    </citation>
    <scope>IDENTIFICATION</scope>
    <source>
        <tissue evidence="2">Blood</tissue>
    </source>
</reference>
<organism evidence="1 2">
    <name type="scientific">Pantherophis guttatus</name>
    <name type="common">Corn snake</name>
    <name type="synonym">Elaphe guttata</name>
    <dbReference type="NCBI Taxonomy" id="94885"/>
    <lineage>
        <taxon>Eukaryota</taxon>
        <taxon>Metazoa</taxon>
        <taxon>Chordata</taxon>
        <taxon>Craniata</taxon>
        <taxon>Vertebrata</taxon>
        <taxon>Euteleostomi</taxon>
        <taxon>Lepidosauria</taxon>
        <taxon>Squamata</taxon>
        <taxon>Bifurcata</taxon>
        <taxon>Unidentata</taxon>
        <taxon>Episquamata</taxon>
        <taxon>Toxicofera</taxon>
        <taxon>Serpentes</taxon>
        <taxon>Colubroidea</taxon>
        <taxon>Colubridae</taxon>
        <taxon>Colubrinae</taxon>
        <taxon>Pantherophis</taxon>
    </lineage>
</organism>